<keyword evidence="4" id="KW-0156">Chromatin regulator</keyword>
<feature type="compositionally biased region" description="Polar residues" evidence="6">
    <location>
        <begin position="275"/>
        <end position="285"/>
    </location>
</feature>
<feature type="compositionally biased region" description="Basic and acidic residues" evidence="6">
    <location>
        <begin position="358"/>
        <end position="371"/>
    </location>
</feature>
<dbReference type="Pfam" id="PF00856">
    <property type="entry name" value="SET"/>
    <property type="match status" value="1"/>
</dbReference>
<feature type="compositionally biased region" description="Polar residues" evidence="6">
    <location>
        <begin position="810"/>
        <end position="833"/>
    </location>
</feature>
<feature type="compositionally biased region" description="Polar residues" evidence="6">
    <location>
        <begin position="312"/>
        <end position="321"/>
    </location>
</feature>
<feature type="region of interest" description="Disordered" evidence="6">
    <location>
        <begin position="25"/>
        <end position="103"/>
    </location>
</feature>
<dbReference type="RefSeq" id="XP_037146491.1">
    <property type="nucleotide sequence ID" value="XM_037290596.1"/>
</dbReference>
<feature type="region of interest" description="Disordered" evidence="6">
    <location>
        <begin position="864"/>
        <end position="901"/>
    </location>
</feature>
<feature type="compositionally biased region" description="Basic and acidic residues" evidence="6">
    <location>
        <begin position="168"/>
        <end position="179"/>
    </location>
</feature>
<feature type="compositionally biased region" description="Basic and acidic residues" evidence="6">
    <location>
        <begin position="38"/>
        <end position="47"/>
    </location>
</feature>
<dbReference type="KEGG" id="zmk:HG535_0H00920"/>
<feature type="region of interest" description="Disordered" evidence="6">
    <location>
        <begin position="268"/>
        <end position="399"/>
    </location>
</feature>
<dbReference type="InterPro" id="IPR001214">
    <property type="entry name" value="SET_dom"/>
</dbReference>
<organism evidence="9 10">
    <name type="scientific">Zygotorulaspora mrakii</name>
    <name type="common">Zygosaccharomyces mrakii</name>
    <dbReference type="NCBI Taxonomy" id="42260"/>
    <lineage>
        <taxon>Eukaryota</taxon>
        <taxon>Fungi</taxon>
        <taxon>Dikarya</taxon>
        <taxon>Ascomycota</taxon>
        <taxon>Saccharomycotina</taxon>
        <taxon>Saccharomycetes</taxon>
        <taxon>Saccharomycetales</taxon>
        <taxon>Saccharomycetaceae</taxon>
        <taxon>Zygotorulaspora</taxon>
    </lineage>
</organism>
<dbReference type="InterPro" id="IPR019787">
    <property type="entry name" value="Znf_PHD-finger"/>
</dbReference>
<evidence type="ECO:0000256" key="3">
    <source>
        <dbReference type="ARBA" id="ARBA00022833"/>
    </source>
</evidence>
<feature type="domain" description="SET" evidence="8">
    <location>
        <begin position="457"/>
        <end position="588"/>
    </location>
</feature>
<feature type="compositionally biased region" description="Low complexity" evidence="6">
    <location>
        <begin position="868"/>
        <end position="877"/>
    </location>
</feature>
<dbReference type="InterPro" id="IPR046341">
    <property type="entry name" value="SET_dom_sf"/>
</dbReference>
<dbReference type="InterPro" id="IPR001965">
    <property type="entry name" value="Znf_PHD"/>
</dbReference>
<feature type="region of interest" description="Disordered" evidence="6">
    <location>
        <begin position="116"/>
        <end position="140"/>
    </location>
</feature>
<keyword evidence="3" id="KW-0862">Zinc</keyword>
<feature type="region of interest" description="Disordered" evidence="6">
    <location>
        <begin position="158"/>
        <end position="189"/>
    </location>
</feature>
<keyword evidence="1" id="KW-0479">Metal-binding</keyword>
<dbReference type="InterPro" id="IPR011011">
    <property type="entry name" value="Znf_FYVE_PHD"/>
</dbReference>
<dbReference type="Gene3D" id="3.30.40.10">
    <property type="entry name" value="Zinc/RING finger domain, C3HC4 (zinc finger)"/>
    <property type="match status" value="1"/>
</dbReference>
<dbReference type="SMART" id="SM00249">
    <property type="entry name" value="PHD"/>
    <property type="match status" value="1"/>
</dbReference>
<name>A0A7H9B8S5_ZYGMR</name>
<dbReference type="Gene3D" id="2.170.270.10">
    <property type="entry name" value="SET domain"/>
    <property type="match status" value="1"/>
</dbReference>
<dbReference type="PANTHER" id="PTHR46462">
    <property type="entry name" value="UPSET, ISOFORM A"/>
    <property type="match status" value="1"/>
</dbReference>
<feature type="domain" description="PHD-type" evidence="7">
    <location>
        <begin position="203"/>
        <end position="252"/>
    </location>
</feature>
<dbReference type="PROSITE" id="PS01359">
    <property type="entry name" value="ZF_PHD_1"/>
    <property type="match status" value="1"/>
</dbReference>
<feature type="compositionally biased region" description="Low complexity" evidence="6">
    <location>
        <begin position="322"/>
        <end position="339"/>
    </location>
</feature>
<evidence type="ECO:0000256" key="1">
    <source>
        <dbReference type="ARBA" id="ARBA00022723"/>
    </source>
</evidence>
<dbReference type="InterPro" id="IPR013083">
    <property type="entry name" value="Znf_RING/FYVE/PHD"/>
</dbReference>
<accession>A0A7H9B8S5</accession>
<evidence type="ECO:0000256" key="6">
    <source>
        <dbReference type="SAM" id="MobiDB-lite"/>
    </source>
</evidence>
<feature type="compositionally biased region" description="Low complexity" evidence="6">
    <location>
        <begin position="117"/>
        <end position="140"/>
    </location>
</feature>
<dbReference type="PROSITE" id="PS50280">
    <property type="entry name" value="SET"/>
    <property type="match status" value="1"/>
</dbReference>
<dbReference type="AlphaFoldDB" id="A0A7H9B8S5"/>
<dbReference type="EMBL" id="CP058611">
    <property type="protein sequence ID" value="QLG74766.1"/>
    <property type="molecule type" value="Genomic_DNA"/>
</dbReference>
<feature type="compositionally biased region" description="Basic and acidic residues" evidence="6">
    <location>
        <begin position="289"/>
        <end position="307"/>
    </location>
</feature>
<keyword evidence="2 5" id="KW-0863">Zinc-finger</keyword>
<dbReference type="PROSITE" id="PS50016">
    <property type="entry name" value="ZF_PHD_2"/>
    <property type="match status" value="1"/>
</dbReference>
<evidence type="ECO:0008006" key="11">
    <source>
        <dbReference type="Google" id="ProtNLM"/>
    </source>
</evidence>
<reference evidence="9 10" key="1">
    <citation type="submission" date="2020-07" db="EMBL/GenBank/DDBJ databases">
        <title>The yeast mating-type switching endonuclease HO is a domesticated member of an unorthodox homing genetic element family.</title>
        <authorList>
            <person name="Coughlan A.Y."/>
            <person name="Lombardi L."/>
            <person name="Braun-Galleani S."/>
            <person name="Martos A.R."/>
            <person name="Galeote V."/>
            <person name="Bigey F."/>
            <person name="Dequin S."/>
            <person name="Byrne K.P."/>
            <person name="Wolfe K.H."/>
        </authorList>
    </citation>
    <scope>NUCLEOTIDE SEQUENCE [LARGE SCALE GENOMIC DNA]</scope>
    <source>
        <strain evidence="9 10">NRRL Y-6702</strain>
    </source>
</reference>
<dbReference type="CDD" id="cd15550">
    <property type="entry name" value="PHD_MLL5"/>
    <property type="match status" value="1"/>
</dbReference>
<dbReference type="Pfam" id="PF20826">
    <property type="entry name" value="PHD_5"/>
    <property type="match status" value="1"/>
</dbReference>
<dbReference type="GO" id="GO:0034967">
    <property type="term" value="C:Set3 complex"/>
    <property type="evidence" value="ECO:0007669"/>
    <property type="project" value="TreeGrafter"/>
</dbReference>
<gene>
    <name evidence="9" type="ORF">HG535_0H00920</name>
</gene>
<proteinExistence type="predicted"/>
<evidence type="ECO:0000313" key="10">
    <source>
        <dbReference type="Proteomes" id="UP000509704"/>
    </source>
</evidence>
<evidence type="ECO:0000256" key="5">
    <source>
        <dbReference type="PROSITE-ProRule" id="PRU00146"/>
    </source>
</evidence>
<evidence type="ECO:0000259" key="8">
    <source>
        <dbReference type="PROSITE" id="PS50280"/>
    </source>
</evidence>
<keyword evidence="10" id="KW-1185">Reference proteome</keyword>
<dbReference type="GO" id="GO:0070210">
    <property type="term" value="C:Rpd3L-Expanded complex"/>
    <property type="evidence" value="ECO:0007669"/>
    <property type="project" value="TreeGrafter"/>
</dbReference>
<feature type="compositionally biased region" description="Polar residues" evidence="6">
    <location>
        <begin position="50"/>
        <end position="93"/>
    </location>
</feature>
<sequence length="901" mass="100171">MSATTSKEAMEGSLLEDASTLLMFSKTRSDSNSSSHNHSHDRSHDHSTSGTLQASTTDPSNSSARNENTDQFHSQFKSLPLTRSNTGSGTVSPRNPLASPGPASVALLEDERNEIIPSNGAPSRSSSSNNSGSNNSSSNNKGMVAAAALAAAATVPLPLKTRGANKNTQEDASRGDSGSRKGSKRRKEWPVPDSYIVHLDAGVISCICGHDDDDGFTIQCDHCNRWQHAVCYNIKDSATAPEEYLCNVCDPRKLDVKRAKKKQQERIKYLKEPNLDSSQSSNSQFAYEGTKRDSKSDNNIEDNDIRDNTNTGKSNDTNSNYNNDGGSNKTGNNNNSNKYDNSEFSNISGSGNSRSQRVIRDRSHNVSKEDGTNGTFEDDTGRKRRREDDNVSLETTQKNNGKISENVTYLSAKDAYSATYLPITSCEYKDKYMKMFIDKHNDDDWVIPYNGKPFESLPLEVKPYSEVGNSKIFPGFTKLGVYMGESCEKNDFISEITGEVYFQGDYISDLRNHYRIWGTTKPKLFFHPHLPLCIDARLSGNMARYIRRCCKPNVEIATVKVLATNEVKFLLRAKRKIEKGEEIHMNWQWDLRHPILQIMNGTATLESLNEPDKYLMIHSIHTILGSCDCACGNSKDCNLLKVKKFSQNLYKSVKSKMNNRYKLNEILNQYQGKKRRPPPILTRLVQESEDNQIKAPRVIADLNVKKLAFLDTESRITEAKPSSLKVPLILKNGAESNDRPYKWILMEKDRKKEEILPDGGVGAVSIKSTIITNPSQYDESNVTDIDLLPIPIVLEVPLRSDKGTTPVGLDSSNYTTGTGQTKYRDSTLGSSPTAAARSIPENASQSIMNAPPMVLSSYGVSKLDERNNSSSASSLADLSDHNRRPLKKKLSFADYRKKQSK</sequence>
<dbReference type="GO" id="GO:0006355">
    <property type="term" value="P:regulation of DNA-templated transcription"/>
    <property type="evidence" value="ECO:0007669"/>
    <property type="project" value="TreeGrafter"/>
</dbReference>
<dbReference type="SMART" id="SM00317">
    <property type="entry name" value="SET"/>
    <property type="match status" value="1"/>
</dbReference>
<protein>
    <recommendedName>
        <fullName evidence="11">SET domain-containing protein</fullName>
    </recommendedName>
</protein>
<dbReference type="GO" id="GO:0008270">
    <property type="term" value="F:zinc ion binding"/>
    <property type="evidence" value="ECO:0007669"/>
    <property type="project" value="UniProtKB-KW"/>
</dbReference>
<evidence type="ECO:0000256" key="2">
    <source>
        <dbReference type="ARBA" id="ARBA00022771"/>
    </source>
</evidence>
<dbReference type="SUPFAM" id="SSF57903">
    <property type="entry name" value="FYVE/PHD zinc finger"/>
    <property type="match status" value="1"/>
</dbReference>
<dbReference type="GeneID" id="59238568"/>
<dbReference type="Proteomes" id="UP000509704">
    <property type="component" value="Chromosome 8"/>
</dbReference>
<dbReference type="PANTHER" id="PTHR46462:SF3">
    <property type="entry name" value="UPSET, ISOFORM A"/>
    <property type="match status" value="1"/>
</dbReference>
<dbReference type="InterPro" id="IPR019786">
    <property type="entry name" value="Zinc_finger_PHD-type_CS"/>
</dbReference>
<dbReference type="OrthoDB" id="20872at2759"/>
<evidence type="ECO:0000259" key="7">
    <source>
        <dbReference type="PROSITE" id="PS50016"/>
    </source>
</evidence>
<feature type="compositionally biased region" description="Polar residues" evidence="6">
    <location>
        <begin position="343"/>
        <end position="356"/>
    </location>
</feature>
<evidence type="ECO:0000256" key="4">
    <source>
        <dbReference type="ARBA" id="ARBA00022853"/>
    </source>
</evidence>
<evidence type="ECO:0000313" key="9">
    <source>
        <dbReference type="EMBL" id="QLG74766.1"/>
    </source>
</evidence>
<feature type="region of interest" description="Disordered" evidence="6">
    <location>
        <begin position="804"/>
        <end position="850"/>
    </location>
</feature>
<dbReference type="GO" id="GO:0006325">
    <property type="term" value="P:chromatin organization"/>
    <property type="evidence" value="ECO:0007669"/>
    <property type="project" value="UniProtKB-KW"/>
</dbReference>
<dbReference type="SUPFAM" id="SSF82199">
    <property type="entry name" value="SET domain"/>
    <property type="match status" value="1"/>
</dbReference>